<dbReference type="Proteomes" id="UP000790347">
    <property type="component" value="Unassembled WGS sequence"/>
</dbReference>
<dbReference type="EMBL" id="ASGP02000001">
    <property type="protein sequence ID" value="KAH9528939.1"/>
    <property type="molecule type" value="Genomic_DNA"/>
</dbReference>
<accession>A0A922LAX1</accession>
<sequence>MINKTPVLETVTIEINEHKPFNIGKQTDKKIRTFDTTSFGVDVFSHFWRNLILDNEKKDYSSNNK</sequence>
<proteinExistence type="predicted"/>
<keyword evidence="2" id="KW-1185">Reference proteome</keyword>
<organism evidence="1 2">
    <name type="scientific">Dermatophagoides farinae</name>
    <name type="common">American house dust mite</name>
    <dbReference type="NCBI Taxonomy" id="6954"/>
    <lineage>
        <taxon>Eukaryota</taxon>
        <taxon>Metazoa</taxon>
        <taxon>Ecdysozoa</taxon>
        <taxon>Arthropoda</taxon>
        <taxon>Chelicerata</taxon>
        <taxon>Arachnida</taxon>
        <taxon>Acari</taxon>
        <taxon>Acariformes</taxon>
        <taxon>Sarcoptiformes</taxon>
        <taxon>Astigmata</taxon>
        <taxon>Psoroptidia</taxon>
        <taxon>Analgoidea</taxon>
        <taxon>Pyroglyphidae</taxon>
        <taxon>Dermatophagoidinae</taxon>
        <taxon>Dermatophagoides</taxon>
    </lineage>
</organism>
<comment type="caution">
    <text evidence="1">The sequence shown here is derived from an EMBL/GenBank/DDBJ whole genome shotgun (WGS) entry which is preliminary data.</text>
</comment>
<gene>
    <name evidence="1" type="ORF">DERF_002847</name>
</gene>
<evidence type="ECO:0000313" key="2">
    <source>
        <dbReference type="Proteomes" id="UP000790347"/>
    </source>
</evidence>
<reference evidence="1" key="1">
    <citation type="submission" date="2013-05" db="EMBL/GenBank/DDBJ databases">
        <authorList>
            <person name="Yim A.K.Y."/>
            <person name="Chan T.F."/>
            <person name="Ji K.M."/>
            <person name="Liu X.Y."/>
            <person name="Zhou J.W."/>
            <person name="Li R.Q."/>
            <person name="Yang K.Y."/>
            <person name="Li J."/>
            <person name="Li M."/>
            <person name="Law P.T.W."/>
            <person name="Wu Y.L."/>
            <person name="Cai Z.L."/>
            <person name="Qin H."/>
            <person name="Bao Y."/>
            <person name="Leung R.K.K."/>
            <person name="Ng P.K.S."/>
            <person name="Zou J."/>
            <person name="Zhong X.J."/>
            <person name="Ran P.X."/>
            <person name="Zhong N.S."/>
            <person name="Liu Z.G."/>
            <person name="Tsui S.K.W."/>
        </authorList>
    </citation>
    <scope>NUCLEOTIDE SEQUENCE</scope>
    <source>
        <strain evidence="1">Derf</strain>
        <tissue evidence="1">Whole organism</tissue>
    </source>
</reference>
<evidence type="ECO:0000313" key="1">
    <source>
        <dbReference type="EMBL" id="KAH9528939.1"/>
    </source>
</evidence>
<reference evidence="1" key="2">
    <citation type="journal article" date="2022" name="Res Sq">
        <title>Comparative Genomics Reveals Insights into the Divergent Evolution of Astigmatic Mites and Household Pest Adaptations.</title>
        <authorList>
            <person name="Xiong Q."/>
            <person name="Wan A.T.-Y."/>
            <person name="Liu X.-Y."/>
            <person name="Fung C.S.-H."/>
            <person name="Xiao X."/>
            <person name="Malainual N."/>
            <person name="Hou J."/>
            <person name="Wang L."/>
            <person name="Wang M."/>
            <person name="Yang K."/>
            <person name="Cui Y."/>
            <person name="Leung E."/>
            <person name="Nong W."/>
            <person name="Shin S.-K."/>
            <person name="Au S."/>
            <person name="Jeong K.Y."/>
            <person name="Chew F.T."/>
            <person name="Hui J."/>
            <person name="Leung T.F."/>
            <person name="Tungtrongchitr A."/>
            <person name="Zhong N."/>
            <person name="Liu Z."/>
            <person name="Tsui S."/>
        </authorList>
    </citation>
    <scope>NUCLEOTIDE SEQUENCE</scope>
    <source>
        <strain evidence="1">Derf</strain>
        <tissue evidence="1">Whole organism</tissue>
    </source>
</reference>
<name>A0A922LAX1_DERFA</name>
<protein>
    <submittedName>
        <fullName evidence="1">Uncharacterized protein</fullName>
    </submittedName>
</protein>
<dbReference type="AlphaFoldDB" id="A0A922LAX1"/>